<accession>A0A0C2HFN5</accession>
<dbReference type="EMBL" id="JWJD01000007">
    <property type="protein sequence ID" value="KIH75736.1"/>
    <property type="molecule type" value="Genomic_DNA"/>
</dbReference>
<evidence type="ECO:0000259" key="1">
    <source>
        <dbReference type="Pfam" id="PF10040"/>
    </source>
</evidence>
<evidence type="ECO:0000313" key="2">
    <source>
        <dbReference type="EMBL" id="KIH75736.1"/>
    </source>
</evidence>
<name>A0A0C2HFN5_9BACT</name>
<protein>
    <recommendedName>
        <fullName evidence="1">CRISPR-associated protein Cas6 C-terminal domain-containing protein</fullName>
    </recommendedName>
</protein>
<dbReference type="RefSeq" id="WP_040100487.1">
    <property type="nucleotide sequence ID" value="NZ_JWJD01000007.1"/>
</dbReference>
<sequence>MQNSVSDIFDSLDFVRVVFTLEFQEPFDLDEGRMLRLRRDLRAAALLTLGDEEAYRTLFDPPLTQDPVALKRFQRPGPSFVVRPDPERCGYYDSGDCFDMDVLFWGRGIQGLTEFAHTLQSLGANGLNHGEGRFDLLQVSARNPSGAQVRLWSGGQLPQQLAPPVVSVAWWLDSLPPLEDRATMDFVTPARLLSQGRPLFRPTFATLFPFILRRVSSMVHAHCGGIELFDDPKPLQLAAQGVETLVNELFWKDWRTLEGDGGAQDIGGVSGRLILAGEGLAEIGWLLRIGSLLQLGKGAAYGAGCYRLDS</sequence>
<feature type="domain" description="CRISPR-associated protein Cas6 C-terminal" evidence="1">
    <location>
        <begin position="184"/>
        <end position="305"/>
    </location>
</feature>
<dbReference type="AlphaFoldDB" id="A0A0C2HFN5"/>
<reference evidence="2 3" key="1">
    <citation type="submission" date="2014-12" db="EMBL/GenBank/DDBJ databases">
        <title>Genomes of Geoalkalibacter ferrihydriticus and Geoalkalibacter subterraneus, two haloalkaliphilic metal-reducing members of the Geobacteraceae.</title>
        <authorList>
            <person name="Badalamenti J.P."/>
            <person name="Torres C.I."/>
            <person name="Krajmalnik-Brown R."/>
            <person name="Bond D.R."/>
        </authorList>
    </citation>
    <scope>NUCLEOTIDE SEQUENCE [LARGE SCALE GENOMIC DNA]</scope>
    <source>
        <strain evidence="2 3">DSM 17813</strain>
    </source>
</reference>
<comment type="caution">
    <text evidence="2">The sequence shown here is derived from an EMBL/GenBank/DDBJ whole genome shotgun (WGS) entry which is preliminary data.</text>
</comment>
<keyword evidence="3" id="KW-1185">Reference proteome</keyword>
<dbReference type="InterPro" id="IPR019267">
    <property type="entry name" value="CRISPR-assoc_Cas6_C"/>
</dbReference>
<dbReference type="Pfam" id="PF10040">
    <property type="entry name" value="CRISPR_Cas6"/>
    <property type="match status" value="1"/>
</dbReference>
<proteinExistence type="predicted"/>
<evidence type="ECO:0000313" key="3">
    <source>
        <dbReference type="Proteomes" id="UP000035068"/>
    </source>
</evidence>
<gene>
    <name evidence="2" type="ORF">GFER_14090</name>
</gene>
<organism evidence="2 3">
    <name type="scientific">Geoalkalibacter ferrihydriticus DSM 17813</name>
    <dbReference type="NCBI Taxonomy" id="1121915"/>
    <lineage>
        <taxon>Bacteria</taxon>
        <taxon>Pseudomonadati</taxon>
        <taxon>Thermodesulfobacteriota</taxon>
        <taxon>Desulfuromonadia</taxon>
        <taxon>Desulfuromonadales</taxon>
        <taxon>Geoalkalibacteraceae</taxon>
        <taxon>Geoalkalibacter</taxon>
    </lineage>
</organism>
<dbReference type="Gene3D" id="3.30.70.1900">
    <property type="match status" value="1"/>
</dbReference>
<dbReference type="Proteomes" id="UP000035068">
    <property type="component" value="Unassembled WGS sequence"/>
</dbReference>